<dbReference type="InterPro" id="IPR050697">
    <property type="entry name" value="Adenylyl/Guanylyl_Cyclase_3/4"/>
</dbReference>
<evidence type="ECO:0000313" key="2">
    <source>
        <dbReference type="EMBL" id="KHJ54456.1"/>
    </source>
</evidence>
<gene>
    <name evidence="2" type="ORF">LA66_13510</name>
</gene>
<feature type="domain" description="Guanylate cyclase" evidence="1">
    <location>
        <begin position="225"/>
        <end position="360"/>
    </location>
</feature>
<dbReference type="PANTHER" id="PTHR43081">
    <property type="entry name" value="ADENYLATE CYCLASE, TERMINAL-DIFFERENTIATION SPECIFIC-RELATED"/>
    <property type="match status" value="1"/>
</dbReference>
<sequence>MSIDSKSLHELGEWMVGEVLADAPLKSVVPELARRLTTLGVPVHRCRLTWPTLHPLFEAETLLWTTQFGVTSQSFDRERVDDTAWRQSTVKWMLDNRSNLLRARLDGPTPDPTFPLYDELRGDAFVDFIALRTQLFADGSMLRQGSSDLDFGLYVAWATKDPAGFSDDAVELLGRIQRYVAMVCKSLALPRLIFGVANTYLGPTIAREVLGGRITLGSGSQVRALIWYSDLRDSTALAESMGSEPYLALLNDYFDSTGRAVVEAGGEILAFIGDAVMAIFPISQTAFSESQASLLGMQAADAALKMAEHVNARRITKGQPPIHFGIAMCVGEVRLGNIGIRQRLSFSVIGPSANEVERMEKMTKTMRVRVLATEEIAQAAPHRWQAMGPVPLRGFRDAVPLFALVPDRIPQG</sequence>
<organism evidence="2 3">
    <name type="scientific">Aureimonas altamirensis</name>
    <dbReference type="NCBI Taxonomy" id="370622"/>
    <lineage>
        <taxon>Bacteria</taxon>
        <taxon>Pseudomonadati</taxon>
        <taxon>Pseudomonadota</taxon>
        <taxon>Alphaproteobacteria</taxon>
        <taxon>Hyphomicrobiales</taxon>
        <taxon>Aurantimonadaceae</taxon>
        <taxon>Aureimonas</taxon>
    </lineage>
</organism>
<evidence type="ECO:0000259" key="1">
    <source>
        <dbReference type="PROSITE" id="PS50125"/>
    </source>
</evidence>
<accession>A0A0B1Q500</accession>
<evidence type="ECO:0000313" key="3">
    <source>
        <dbReference type="Proteomes" id="UP000030826"/>
    </source>
</evidence>
<dbReference type="AlphaFoldDB" id="A0A0B1Q500"/>
<dbReference type="SMART" id="SM00044">
    <property type="entry name" value="CYCc"/>
    <property type="match status" value="1"/>
</dbReference>
<dbReference type="GO" id="GO:0004016">
    <property type="term" value="F:adenylate cyclase activity"/>
    <property type="evidence" value="ECO:0007669"/>
    <property type="project" value="UniProtKB-ARBA"/>
</dbReference>
<reference evidence="2 3" key="1">
    <citation type="submission" date="2014-09" db="EMBL/GenBank/DDBJ databases">
        <title>Isolation and characterization of Aurantimonas altamirensis ON-56566 from clinical sample following a dog bite.</title>
        <authorList>
            <person name="Eshaghi A."/>
            <person name="Li A."/>
            <person name="Shahinas D."/>
            <person name="Bahn P."/>
            <person name="Kus J.V."/>
            <person name="Patel S.N."/>
        </authorList>
    </citation>
    <scope>NUCLEOTIDE SEQUENCE [LARGE SCALE GENOMIC DNA]</scope>
    <source>
        <strain evidence="2 3">ON-56566</strain>
    </source>
</reference>
<dbReference type="CDD" id="cd07302">
    <property type="entry name" value="CHD"/>
    <property type="match status" value="1"/>
</dbReference>
<dbReference type="EMBL" id="JRFJ01000003">
    <property type="protein sequence ID" value="KHJ54456.1"/>
    <property type="molecule type" value="Genomic_DNA"/>
</dbReference>
<dbReference type="SUPFAM" id="SSF55073">
    <property type="entry name" value="Nucleotide cyclase"/>
    <property type="match status" value="1"/>
</dbReference>
<comment type="caution">
    <text evidence="2">The sequence shown here is derived from an EMBL/GenBank/DDBJ whole genome shotgun (WGS) entry which is preliminary data.</text>
</comment>
<dbReference type="GO" id="GO:0035556">
    <property type="term" value="P:intracellular signal transduction"/>
    <property type="evidence" value="ECO:0007669"/>
    <property type="project" value="InterPro"/>
</dbReference>
<dbReference type="PANTHER" id="PTHR43081:SF11">
    <property type="entry name" value="BLR2264 PROTEIN"/>
    <property type="match status" value="1"/>
</dbReference>
<proteinExistence type="predicted"/>
<dbReference type="Pfam" id="PF00211">
    <property type="entry name" value="Guanylate_cyc"/>
    <property type="match status" value="1"/>
</dbReference>
<dbReference type="Proteomes" id="UP000030826">
    <property type="component" value="Unassembled WGS sequence"/>
</dbReference>
<name>A0A0B1Q500_9HYPH</name>
<dbReference type="PROSITE" id="PS50125">
    <property type="entry name" value="GUANYLATE_CYCLASE_2"/>
    <property type="match status" value="1"/>
</dbReference>
<dbReference type="OrthoDB" id="4565346at2"/>
<dbReference type="STRING" id="370622.LA66_13510"/>
<protein>
    <recommendedName>
        <fullName evidence="1">Guanylate cyclase domain-containing protein</fullName>
    </recommendedName>
</protein>
<dbReference type="InterPro" id="IPR001054">
    <property type="entry name" value="A/G_cyclase"/>
</dbReference>
<dbReference type="InterPro" id="IPR029787">
    <property type="entry name" value="Nucleotide_cyclase"/>
</dbReference>
<dbReference type="Gene3D" id="3.30.70.1230">
    <property type="entry name" value="Nucleotide cyclase"/>
    <property type="match status" value="1"/>
</dbReference>
<dbReference type="RefSeq" id="WP_039194001.1">
    <property type="nucleotide sequence ID" value="NZ_JRFJ01000003.1"/>
</dbReference>
<dbReference type="GO" id="GO:0006171">
    <property type="term" value="P:cAMP biosynthetic process"/>
    <property type="evidence" value="ECO:0007669"/>
    <property type="project" value="TreeGrafter"/>
</dbReference>